<evidence type="ECO:0000313" key="4">
    <source>
        <dbReference type="Proteomes" id="UP000183039"/>
    </source>
</evidence>
<organism evidence="2 4">
    <name type="scientific">Enterococcus silesiacus</name>
    <dbReference type="NCBI Taxonomy" id="332949"/>
    <lineage>
        <taxon>Bacteria</taxon>
        <taxon>Bacillati</taxon>
        <taxon>Bacillota</taxon>
        <taxon>Bacilli</taxon>
        <taxon>Lactobacillales</taxon>
        <taxon>Enterococcaceae</taxon>
        <taxon>Enterococcus</taxon>
    </lineage>
</organism>
<evidence type="ECO:0000313" key="3">
    <source>
        <dbReference type="Proteomes" id="UP000065511"/>
    </source>
</evidence>
<dbReference type="NCBIfam" id="TIGR04088">
    <property type="entry name" value="cognate_SipW"/>
    <property type="match status" value="1"/>
</dbReference>
<name>A0A0S3KF73_9ENTE</name>
<dbReference type="OrthoDB" id="2181557at2"/>
<dbReference type="EMBL" id="JXLC01000010">
    <property type="protein sequence ID" value="OJG91903.1"/>
    <property type="molecule type" value="Genomic_DNA"/>
</dbReference>
<keyword evidence="3" id="KW-1185">Reference proteome</keyword>
<sequence length="287" mass="32735">MKKKKRRSIKYKKKARVAKRGFRLYLALFALFFSSLLILGSTYAWFTSADSVTNKFESGRFQAELTEVFKPNLTWQPGKDTTKQIRVQNTGQLPALVRVSLYEYLLTFKIDVRDKIGNGNLITVSSEQKPVVNGKDLATWQPASEKGGTYKDGSLYYVANKAYIADRTNSKDRYMLNDPARKALPFHFIEINFSAYMITSLPKPGVKNYWIYEDGYFYYSEVLIPGNISEPLVDNVSLSSSASNTYKGALYQLNPYLEAHDPIKTIIKEWGIETDSLVYGILKDKLN</sequence>
<reference evidence="2 4" key="1">
    <citation type="submission" date="2014-12" db="EMBL/GenBank/DDBJ databases">
        <title>Draft genome sequences of 29 type strains of Enterococci.</title>
        <authorList>
            <person name="Zhong Z."/>
            <person name="Sun Z."/>
            <person name="Liu W."/>
            <person name="Zhang W."/>
            <person name="Zhang H."/>
        </authorList>
    </citation>
    <scope>NUCLEOTIDE SEQUENCE [LARGE SCALE GENOMIC DNA]</scope>
    <source>
        <strain evidence="2 4">DSM 22801</strain>
    </source>
</reference>
<evidence type="ECO:0000313" key="2">
    <source>
        <dbReference type="EMBL" id="OJG91903.1"/>
    </source>
</evidence>
<protein>
    <submittedName>
        <fullName evidence="2">Alternate signal-mediated exported protein</fullName>
    </submittedName>
</protein>
<evidence type="ECO:0000313" key="1">
    <source>
        <dbReference type="EMBL" id="ALS02950.1"/>
    </source>
</evidence>
<gene>
    <name evidence="1" type="ORF">ATZ33_16655</name>
    <name evidence="2" type="ORF">RV15_GL000343</name>
</gene>
<dbReference type="InterPro" id="IPR023833">
    <property type="entry name" value="Signal_pept_SipW-depend-type"/>
</dbReference>
<dbReference type="AlphaFoldDB" id="A0A0S3KF73"/>
<dbReference type="Proteomes" id="UP000183039">
    <property type="component" value="Unassembled WGS sequence"/>
</dbReference>
<dbReference type="NCBIfam" id="TIGR04090">
    <property type="entry name" value="exp_by_SipW_IV"/>
    <property type="match status" value="1"/>
</dbReference>
<proteinExistence type="predicted"/>
<dbReference type="RefSeq" id="WP_071877684.1">
    <property type="nucleotide sequence ID" value="NZ_JXLC01000010.1"/>
</dbReference>
<dbReference type="EMBL" id="CP013614">
    <property type="protein sequence ID" value="ALS02950.1"/>
    <property type="molecule type" value="Genomic_DNA"/>
</dbReference>
<dbReference type="KEGG" id="ess:ATZ33_16655"/>
<accession>A0A0S3KF73</accession>
<dbReference type="Proteomes" id="UP000065511">
    <property type="component" value="Chromosome"/>
</dbReference>
<dbReference type="InterPro" id="IPR024008">
    <property type="entry name" value="BsaA"/>
</dbReference>
<reference evidence="1 3" key="2">
    <citation type="submission" date="2015-12" db="EMBL/GenBank/DDBJ databases">
        <authorList>
            <person name="Lauer A."/>
            <person name="Humrighouse B."/>
            <person name="Loparev V."/>
            <person name="Shewmaker P.L."/>
            <person name="Whitney A.M."/>
            <person name="McLaughlin R.W."/>
        </authorList>
    </citation>
    <scope>NUCLEOTIDE SEQUENCE [LARGE SCALE GENOMIC DNA]</scope>
    <source>
        <strain evidence="1 3">LMG 23085</strain>
    </source>
</reference>